<dbReference type="InterPro" id="IPR002178">
    <property type="entry name" value="PTS_EIIA_type-2_dom"/>
</dbReference>
<accession>A0A2P8HIA0</accession>
<reference evidence="8 9" key="1">
    <citation type="submission" date="2018-03" db="EMBL/GenBank/DDBJ databases">
        <title>Genomic Encyclopedia of Type Strains, Phase III (KMG-III): the genomes of soil and plant-associated and newly described type strains.</title>
        <authorList>
            <person name="Whitman W."/>
        </authorList>
    </citation>
    <scope>NUCLEOTIDE SEQUENCE [LARGE SCALE GENOMIC DNA]</scope>
    <source>
        <strain evidence="8 9">CGMCC 1.07653</strain>
    </source>
</reference>
<organism evidence="8 9">
    <name type="scientific">Salsuginibacillus halophilus</name>
    <dbReference type="NCBI Taxonomy" id="517424"/>
    <lineage>
        <taxon>Bacteria</taxon>
        <taxon>Bacillati</taxon>
        <taxon>Bacillota</taxon>
        <taxon>Bacilli</taxon>
        <taxon>Bacillales</taxon>
        <taxon>Bacillaceae</taxon>
        <taxon>Salsuginibacillus</taxon>
    </lineage>
</organism>
<dbReference type="PANTHER" id="PTHR30185">
    <property type="entry name" value="CRYPTIC BETA-GLUCOSIDE BGL OPERON ANTITERMINATOR"/>
    <property type="match status" value="1"/>
</dbReference>
<dbReference type="AlphaFoldDB" id="A0A2P8HIA0"/>
<dbReference type="Gene3D" id="1.10.1790.10">
    <property type="entry name" value="PRD domain"/>
    <property type="match status" value="2"/>
</dbReference>
<feature type="domain" description="PTS EIIA type-2" evidence="5">
    <location>
        <begin position="534"/>
        <end position="681"/>
    </location>
</feature>
<dbReference type="PROSITE" id="PS51372">
    <property type="entry name" value="PRD_2"/>
    <property type="match status" value="2"/>
</dbReference>
<feature type="domain" description="PTS EIIB type-2" evidence="6">
    <location>
        <begin position="417"/>
        <end position="505"/>
    </location>
</feature>
<keyword evidence="3" id="KW-0805">Transcription regulation</keyword>
<dbReference type="Proteomes" id="UP000242310">
    <property type="component" value="Unassembled WGS sequence"/>
</dbReference>
<dbReference type="GO" id="GO:0006355">
    <property type="term" value="P:regulation of DNA-templated transcription"/>
    <property type="evidence" value="ECO:0007669"/>
    <property type="project" value="InterPro"/>
</dbReference>
<dbReference type="Gene3D" id="1.10.10.10">
    <property type="entry name" value="Winged helix-like DNA-binding domain superfamily/Winged helix DNA-binding domain"/>
    <property type="match status" value="2"/>
</dbReference>
<dbReference type="InterPro" id="IPR036388">
    <property type="entry name" value="WH-like_DNA-bd_sf"/>
</dbReference>
<dbReference type="InterPro" id="IPR013196">
    <property type="entry name" value="HTH_11"/>
</dbReference>
<dbReference type="SUPFAM" id="SSF46785">
    <property type="entry name" value="Winged helix' DNA-binding domain"/>
    <property type="match status" value="2"/>
</dbReference>
<evidence type="ECO:0000259" key="5">
    <source>
        <dbReference type="PROSITE" id="PS51094"/>
    </source>
</evidence>
<evidence type="ECO:0000259" key="7">
    <source>
        <dbReference type="PROSITE" id="PS51372"/>
    </source>
</evidence>
<dbReference type="Pfam" id="PF08279">
    <property type="entry name" value="HTH_11"/>
    <property type="match status" value="2"/>
</dbReference>
<evidence type="ECO:0000313" key="9">
    <source>
        <dbReference type="Proteomes" id="UP000242310"/>
    </source>
</evidence>
<dbReference type="GO" id="GO:0008982">
    <property type="term" value="F:protein-N(PI)-phosphohistidine-sugar phosphotransferase activity"/>
    <property type="evidence" value="ECO:0007669"/>
    <property type="project" value="InterPro"/>
</dbReference>
<keyword evidence="9" id="KW-1185">Reference proteome</keyword>
<evidence type="ECO:0000256" key="3">
    <source>
        <dbReference type="ARBA" id="ARBA00023015"/>
    </source>
</evidence>
<dbReference type="InterPro" id="IPR003501">
    <property type="entry name" value="PTS_EIIB_2/3"/>
</dbReference>
<dbReference type="InterPro" id="IPR013011">
    <property type="entry name" value="PTS_EIIB_2"/>
</dbReference>
<dbReference type="InterPro" id="IPR016152">
    <property type="entry name" value="PTrfase/Anion_transptr"/>
</dbReference>
<dbReference type="InterPro" id="IPR050661">
    <property type="entry name" value="BglG_antiterminators"/>
</dbReference>
<sequence>MHMYLSARERQMLSFLLASQEGIKVKELADRLQVSVRTIHRDLPGVEDTLSSFQLELNKQSNSGLQIAGEAENINKLQQELNKHEPVEYSRDERMDNLLQRLLQAHEPIKLYSLAKELGVTIATVSSDLNKLESQLLDHDLALTRRRGYGIIVEGSEVKKRYALRKLLAAQGSEEALLLWLEEWTDEEDAFYPAAAQLLHVIKPEVLKEVLYSLREAQKMQQESITDASYAGLIIHLGLAVARIQQGEKIDIDDAAFLELSHQKEYETAQVISQQLEQRLNLQMPKAEAAYVTMHLLGAKQVEAAFSEEEQTLVLRRKINSFLQHIEAEWQVPLMKDRTLHNDLLTHIKPALYRIQQGMSIYNPMLETIQDQYPALYESVARHGPEAFSTALPPEEIGFLVMHIWPAMERIKPQQKLHALVVCSSGLGTSKMLAARLQQEIPEIGKVSLASVLEIEQGNVPHADLVVSTVPLKHAKKAFVVTPFLSEEEAVRIHEAVQKSTEEQPTAVLKETESRKKRAADMAGVEQLSAAIQTILKNFTVELAPASSALADVLCEICRRQEVKGSVQQAGQVQKELLARQEIGGLAIPGTNVALFHTRSAHVDEPVFTVYDLQEPLELEGMDRQPAKVNRLLVMLAPKVWHEYGPELMSFISTLIIENEEQVRLFETGQEETLYHLLERRFRSYLIEQLEE</sequence>
<proteinExistence type="predicted"/>
<dbReference type="Pfam" id="PF00359">
    <property type="entry name" value="PTS_EIIA_2"/>
    <property type="match status" value="1"/>
</dbReference>
<keyword evidence="4" id="KW-0804">Transcription</keyword>
<dbReference type="CDD" id="cd05568">
    <property type="entry name" value="PTS_IIB_bgl_like"/>
    <property type="match status" value="1"/>
</dbReference>
<dbReference type="Gene3D" id="3.40.930.10">
    <property type="entry name" value="Mannitol-specific EII, Chain A"/>
    <property type="match status" value="1"/>
</dbReference>
<evidence type="ECO:0000256" key="1">
    <source>
        <dbReference type="ARBA" id="ARBA00022679"/>
    </source>
</evidence>
<evidence type="ECO:0000313" key="8">
    <source>
        <dbReference type="EMBL" id="PSL45890.1"/>
    </source>
</evidence>
<dbReference type="PROSITE" id="PS51094">
    <property type="entry name" value="PTS_EIIA_TYPE_2"/>
    <property type="match status" value="1"/>
</dbReference>
<dbReference type="PROSITE" id="PS51099">
    <property type="entry name" value="PTS_EIIB_TYPE_2"/>
    <property type="match status" value="1"/>
</dbReference>
<feature type="domain" description="PRD" evidence="7">
    <location>
        <begin position="310"/>
        <end position="414"/>
    </location>
</feature>
<dbReference type="InterPro" id="IPR011608">
    <property type="entry name" value="PRD"/>
</dbReference>
<dbReference type="Gene3D" id="3.40.50.2300">
    <property type="match status" value="1"/>
</dbReference>
<evidence type="ECO:0000259" key="6">
    <source>
        <dbReference type="PROSITE" id="PS51099"/>
    </source>
</evidence>
<protein>
    <submittedName>
        <fullName evidence="8">BglG family transcriptional antiterminator</fullName>
    </submittedName>
</protein>
<comment type="caution">
    <text evidence="8">The sequence shown here is derived from an EMBL/GenBank/DDBJ whole genome shotgun (WGS) entry which is preliminary data.</text>
</comment>
<dbReference type="InterPro" id="IPR036634">
    <property type="entry name" value="PRD_sf"/>
</dbReference>
<dbReference type="InterPro" id="IPR036095">
    <property type="entry name" value="PTS_EIIB-like_sf"/>
</dbReference>
<dbReference type="SUPFAM" id="SSF52794">
    <property type="entry name" value="PTS system IIB component-like"/>
    <property type="match status" value="1"/>
</dbReference>
<dbReference type="PANTHER" id="PTHR30185:SF18">
    <property type="entry name" value="TRANSCRIPTIONAL REGULATOR MTLR"/>
    <property type="match status" value="1"/>
</dbReference>
<dbReference type="Pfam" id="PF00874">
    <property type="entry name" value="PRD"/>
    <property type="match status" value="2"/>
</dbReference>
<evidence type="ECO:0000256" key="2">
    <source>
        <dbReference type="ARBA" id="ARBA00022737"/>
    </source>
</evidence>
<keyword evidence="1" id="KW-0808">Transferase</keyword>
<dbReference type="InterPro" id="IPR036390">
    <property type="entry name" value="WH_DNA-bd_sf"/>
</dbReference>
<dbReference type="Pfam" id="PF02302">
    <property type="entry name" value="PTS_IIB"/>
    <property type="match status" value="1"/>
</dbReference>
<dbReference type="SUPFAM" id="SSF63520">
    <property type="entry name" value="PTS-regulatory domain, PRD"/>
    <property type="match status" value="2"/>
</dbReference>
<feature type="domain" description="PRD" evidence="7">
    <location>
        <begin position="201"/>
        <end position="306"/>
    </location>
</feature>
<dbReference type="EMBL" id="PYAV01000006">
    <property type="protein sequence ID" value="PSL45890.1"/>
    <property type="molecule type" value="Genomic_DNA"/>
</dbReference>
<dbReference type="GO" id="GO:0009401">
    <property type="term" value="P:phosphoenolpyruvate-dependent sugar phosphotransferase system"/>
    <property type="evidence" value="ECO:0007669"/>
    <property type="project" value="InterPro"/>
</dbReference>
<gene>
    <name evidence="8" type="ORF">B0H94_106145</name>
</gene>
<dbReference type="OrthoDB" id="9776005at2"/>
<name>A0A2P8HIA0_9BACI</name>
<evidence type="ECO:0000256" key="4">
    <source>
        <dbReference type="ARBA" id="ARBA00023163"/>
    </source>
</evidence>
<dbReference type="RefSeq" id="WP_106588560.1">
    <property type="nucleotide sequence ID" value="NZ_PYAV01000006.1"/>
</dbReference>
<dbReference type="SUPFAM" id="SSF55804">
    <property type="entry name" value="Phoshotransferase/anion transport protein"/>
    <property type="match status" value="1"/>
</dbReference>
<keyword evidence="2" id="KW-0677">Repeat</keyword>